<gene>
    <name evidence="2" type="ordered locus">Acid345_3671</name>
</gene>
<keyword evidence="1" id="KW-0732">Signal</keyword>
<sequence length="165" mass="17728">MLKIRGFAVGLLIVALAGVAGAQKKAESPAELADEAAIRDYVLTMPKIEAFAAAQKEYSGGKADAAVAAEGKRLEADEKSSMLEKVKMIETTCPHLNAWIRQHGMTPREFMLTPMTLMTVGIAEYAKQKGGKLPDFISEANLQFYEQHKADLEKLGLGSGGGDSE</sequence>
<accession>Q1IKC8</accession>
<evidence type="ECO:0000256" key="1">
    <source>
        <dbReference type="SAM" id="SignalP"/>
    </source>
</evidence>
<dbReference type="STRING" id="204669.Acid345_3671"/>
<proteinExistence type="predicted"/>
<dbReference type="Proteomes" id="UP000002432">
    <property type="component" value="Chromosome"/>
</dbReference>
<protein>
    <submittedName>
        <fullName evidence="2">Uncharacterized protein</fullName>
    </submittedName>
</protein>
<feature type="chain" id="PRO_5004190810" evidence="1">
    <location>
        <begin position="23"/>
        <end position="165"/>
    </location>
</feature>
<dbReference type="EMBL" id="CP000360">
    <property type="protein sequence ID" value="ABF42672.1"/>
    <property type="molecule type" value="Genomic_DNA"/>
</dbReference>
<evidence type="ECO:0000313" key="2">
    <source>
        <dbReference type="EMBL" id="ABF42672.1"/>
    </source>
</evidence>
<dbReference type="KEGG" id="aba:Acid345_3671"/>
<reference evidence="2 3" key="1">
    <citation type="journal article" date="2009" name="Appl. Environ. Microbiol.">
        <title>Three genomes from the phylum Acidobacteria provide insight into the lifestyles of these microorganisms in soils.</title>
        <authorList>
            <person name="Ward N.L."/>
            <person name="Challacombe J.F."/>
            <person name="Janssen P.H."/>
            <person name="Henrissat B."/>
            <person name="Coutinho P.M."/>
            <person name="Wu M."/>
            <person name="Xie G."/>
            <person name="Haft D.H."/>
            <person name="Sait M."/>
            <person name="Badger J."/>
            <person name="Barabote R.D."/>
            <person name="Bradley B."/>
            <person name="Brettin T.S."/>
            <person name="Brinkac L.M."/>
            <person name="Bruce D."/>
            <person name="Creasy T."/>
            <person name="Daugherty S.C."/>
            <person name="Davidsen T.M."/>
            <person name="DeBoy R.T."/>
            <person name="Detter J.C."/>
            <person name="Dodson R.J."/>
            <person name="Durkin A.S."/>
            <person name="Ganapathy A."/>
            <person name="Gwinn-Giglio M."/>
            <person name="Han C.S."/>
            <person name="Khouri H."/>
            <person name="Kiss H."/>
            <person name="Kothari S.P."/>
            <person name="Madupu R."/>
            <person name="Nelson K.E."/>
            <person name="Nelson W.C."/>
            <person name="Paulsen I."/>
            <person name="Penn K."/>
            <person name="Ren Q."/>
            <person name="Rosovitz M.J."/>
            <person name="Selengut J.D."/>
            <person name="Shrivastava S."/>
            <person name="Sullivan S.A."/>
            <person name="Tapia R."/>
            <person name="Thompson L.S."/>
            <person name="Watkins K.L."/>
            <person name="Yang Q."/>
            <person name="Yu C."/>
            <person name="Zafar N."/>
            <person name="Zhou L."/>
            <person name="Kuske C.R."/>
        </authorList>
    </citation>
    <scope>NUCLEOTIDE SEQUENCE [LARGE SCALE GENOMIC DNA]</scope>
    <source>
        <strain evidence="2 3">Ellin345</strain>
    </source>
</reference>
<evidence type="ECO:0000313" key="3">
    <source>
        <dbReference type="Proteomes" id="UP000002432"/>
    </source>
</evidence>
<organism evidence="2 3">
    <name type="scientific">Koribacter versatilis (strain Ellin345)</name>
    <dbReference type="NCBI Taxonomy" id="204669"/>
    <lineage>
        <taxon>Bacteria</taxon>
        <taxon>Pseudomonadati</taxon>
        <taxon>Acidobacteriota</taxon>
        <taxon>Terriglobia</taxon>
        <taxon>Terriglobales</taxon>
        <taxon>Candidatus Korobacteraceae</taxon>
        <taxon>Candidatus Korobacter</taxon>
    </lineage>
</organism>
<feature type="signal peptide" evidence="1">
    <location>
        <begin position="1"/>
        <end position="22"/>
    </location>
</feature>
<name>Q1IKC8_KORVE</name>
<dbReference type="AlphaFoldDB" id="Q1IKC8"/>
<dbReference type="EnsemblBacteria" id="ABF42672">
    <property type="protein sequence ID" value="ABF42672"/>
    <property type="gene ID" value="Acid345_3671"/>
</dbReference>
<keyword evidence="3" id="KW-1185">Reference proteome</keyword>
<dbReference type="HOGENOM" id="CLU_1608684_0_0_0"/>